<comment type="similarity">
    <text evidence="2">Belongs to the neurexin family.</text>
</comment>
<dbReference type="InterPro" id="IPR050372">
    <property type="entry name" value="Neurexin-related_CASP"/>
</dbReference>
<comment type="subcellular location">
    <subcellularLocation>
        <location evidence="1">Membrane</location>
        <topology evidence="1">Single-pass type I membrane protein</topology>
    </subcellularLocation>
</comment>
<keyword evidence="6" id="KW-0677">Repeat</keyword>
<dbReference type="GeneTree" id="ENSGT00940000160228"/>
<keyword evidence="3" id="KW-0245">EGF-like domain</keyword>
<dbReference type="PROSITE" id="PS01285">
    <property type="entry name" value="FA58C_1"/>
    <property type="match status" value="1"/>
</dbReference>
<dbReference type="Gene3D" id="2.60.120.260">
    <property type="entry name" value="Galactose-binding domain-like"/>
    <property type="match status" value="1"/>
</dbReference>
<keyword evidence="14" id="KW-1185">Reference proteome</keyword>
<dbReference type="GO" id="GO:0016020">
    <property type="term" value="C:membrane"/>
    <property type="evidence" value="ECO:0007669"/>
    <property type="project" value="UniProtKB-SubCell"/>
</dbReference>
<feature type="domain" description="Fibrinogen C-terminal" evidence="12">
    <location>
        <begin position="517"/>
        <end position="559"/>
    </location>
</feature>
<evidence type="ECO:0000256" key="8">
    <source>
        <dbReference type="ARBA" id="ARBA00023136"/>
    </source>
</evidence>
<evidence type="ECO:0000259" key="11">
    <source>
        <dbReference type="PROSITE" id="PS50025"/>
    </source>
</evidence>
<proteinExistence type="inferred from homology"/>
<dbReference type="Gene3D" id="2.60.120.200">
    <property type="match status" value="2"/>
</dbReference>
<dbReference type="InterPro" id="IPR001791">
    <property type="entry name" value="Laminin_G"/>
</dbReference>
<dbReference type="CDD" id="cd00057">
    <property type="entry name" value="FA58C"/>
    <property type="match status" value="1"/>
</dbReference>
<dbReference type="Gene3D" id="2.60.120.1000">
    <property type="match status" value="1"/>
</dbReference>
<evidence type="ECO:0000256" key="1">
    <source>
        <dbReference type="ARBA" id="ARBA00004479"/>
    </source>
</evidence>
<keyword evidence="7" id="KW-1133">Transmembrane helix</keyword>
<dbReference type="PaxDb" id="30732-ENSOMEP00000009321"/>
<sequence length="682" mass="77060">LYLKAPCFSAFSGGWSPQFSDRHQWLEVDLGRRTQITAVATQGRYGSSDWVTAYLLLFSDTGHNWIQHRQEDSLGVNLLSAFQGNSNADFVVQYKLEQPVIARYLRLTPLDWNPTGRIGLRMEIYGCEYSKSAVYHSFDGSSSLIYRLNLSPSRMSTEVISLNFKTLKNSGTLLHAKGSREHSLNLVLEKGKLLLYHQQGVSSFSGGQLLVSLGSLLDDQHWHHVELEKLNAHLNITVDKNTQQVHLPAELSHWYIHTVREKKFSFQILSLFKPDFLRETFEHKWLLNINLLPFLLLFPFPLPQGNVTFSCAEPVSVSVTFTDPQSFLQLPGLASWPSEELSIMLQLRTWNKAGLLLSFVLPHQGGSVFLYLRPSEQSRAGSDNVCACVYMFPGSGMNDGQWHSVELTSKRDHLSITVDKDEGATAQTNIALPLTSNSQLFFGGCSAQDSYPECTNPFRVFQGCMRFLTLDGHPVDLIKVQQRVLGNYSHLEIDTCGIIDRYFNDKFNKFNDILMFFSSAPYERSCEMYKHKGNTSGLYYIDVDGSGPIKPQTVYCNMTGVTQMTRVLFSSEKNQHFAHFNYSSAEEQLAAIISQSEHCEQELSYHCRRSRLLSSIAGGREVQVQVGSRHTGEELRLTAISVHVLCRESVWIQDSPATVMPTTTNGTALYKTFVLLRLSQKH</sequence>
<keyword evidence="8" id="KW-0472">Membrane</keyword>
<evidence type="ECO:0000259" key="12">
    <source>
        <dbReference type="PROSITE" id="PS51406"/>
    </source>
</evidence>
<dbReference type="PANTHER" id="PTHR15036:SF40">
    <property type="entry name" value="CONTACTIN-ASSOCIATED PROTEIN-LIKE 4"/>
    <property type="match status" value="1"/>
</dbReference>
<keyword evidence="4" id="KW-0812">Transmembrane</keyword>
<accession>A0A3B3BUD9</accession>
<dbReference type="Ensembl" id="ENSOMET00000000963.1">
    <property type="protein sequence ID" value="ENSOMEP00000009321.1"/>
    <property type="gene ID" value="ENSOMEG00000010559.1"/>
</dbReference>
<comment type="caution">
    <text evidence="9">Lacks conserved residue(s) required for the propagation of feature annotation.</text>
</comment>
<dbReference type="PROSITE" id="PS51406">
    <property type="entry name" value="FIBRINOGEN_C_2"/>
    <property type="match status" value="1"/>
</dbReference>
<protein>
    <submittedName>
        <fullName evidence="13">Contactin associated protein like 3</fullName>
    </submittedName>
</protein>
<evidence type="ECO:0000256" key="4">
    <source>
        <dbReference type="ARBA" id="ARBA00022692"/>
    </source>
</evidence>
<dbReference type="Pfam" id="PF02210">
    <property type="entry name" value="Laminin_G_2"/>
    <property type="match status" value="2"/>
</dbReference>
<dbReference type="AlphaFoldDB" id="A0A3B3BUD9"/>
<dbReference type="SMART" id="SM00282">
    <property type="entry name" value="LamG"/>
    <property type="match status" value="2"/>
</dbReference>
<dbReference type="SUPFAM" id="SSF49785">
    <property type="entry name" value="Galactose-binding domain-like"/>
    <property type="match status" value="1"/>
</dbReference>
<evidence type="ECO:0000256" key="3">
    <source>
        <dbReference type="ARBA" id="ARBA00022536"/>
    </source>
</evidence>
<dbReference type="SMART" id="SM00231">
    <property type="entry name" value="FA58C"/>
    <property type="match status" value="1"/>
</dbReference>
<evidence type="ECO:0000256" key="9">
    <source>
        <dbReference type="PROSITE-ProRule" id="PRU00122"/>
    </source>
</evidence>
<dbReference type="SUPFAM" id="SSF49899">
    <property type="entry name" value="Concanavalin A-like lectins/glucanases"/>
    <property type="match status" value="2"/>
</dbReference>
<dbReference type="Proteomes" id="UP000261560">
    <property type="component" value="Unplaced"/>
</dbReference>
<evidence type="ECO:0000313" key="14">
    <source>
        <dbReference type="Proteomes" id="UP000261560"/>
    </source>
</evidence>
<evidence type="ECO:0000313" key="13">
    <source>
        <dbReference type="Ensembl" id="ENSOMEP00000009321.1"/>
    </source>
</evidence>
<organism evidence="13 14">
    <name type="scientific">Oryzias melastigma</name>
    <name type="common">Marine medaka</name>
    <dbReference type="NCBI Taxonomy" id="30732"/>
    <lineage>
        <taxon>Eukaryota</taxon>
        <taxon>Metazoa</taxon>
        <taxon>Chordata</taxon>
        <taxon>Craniata</taxon>
        <taxon>Vertebrata</taxon>
        <taxon>Euteleostomi</taxon>
        <taxon>Actinopterygii</taxon>
        <taxon>Neopterygii</taxon>
        <taxon>Teleostei</taxon>
        <taxon>Neoteleostei</taxon>
        <taxon>Acanthomorphata</taxon>
        <taxon>Ovalentaria</taxon>
        <taxon>Atherinomorphae</taxon>
        <taxon>Beloniformes</taxon>
        <taxon>Adrianichthyidae</taxon>
        <taxon>Oryziinae</taxon>
        <taxon>Oryzias</taxon>
    </lineage>
</organism>
<dbReference type="InterPro" id="IPR013320">
    <property type="entry name" value="ConA-like_dom_sf"/>
</dbReference>
<evidence type="ECO:0000256" key="6">
    <source>
        <dbReference type="ARBA" id="ARBA00022737"/>
    </source>
</evidence>
<evidence type="ECO:0000256" key="7">
    <source>
        <dbReference type="ARBA" id="ARBA00022989"/>
    </source>
</evidence>
<feature type="domain" description="F5/8 type C" evidence="10">
    <location>
        <begin position="1"/>
        <end position="127"/>
    </location>
</feature>
<dbReference type="SUPFAM" id="SSF56496">
    <property type="entry name" value="Fibrinogen C-terminal domain-like"/>
    <property type="match status" value="1"/>
</dbReference>
<dbReference type="PANTHER" id="PTHR15036">
    <property type="entry name" value="PIKACHURIN-LIKE PROTEIN"/>
    <property type="match status" value="1"/>
</dbReference>
<name>A0A3B3BUD9_ORYME</name>
<evidence type="ECO:0000256" key="2">
    <source>
        <dbReference type="ARBA" id="ARBA00010241"/>
    </source>
</evidence>
<dbReference type="InterPro" id="IPR002181">
    <property type="entry name" value="Fibrinogen_a/b/g_C_dom"/>
</dbReference>
<keyword evidence="5" id="KW-0732">Signal</keyword>
<feature type="domain" description="Laminin G" evidence="11">
    <location>
        <begin position="317"/>
        <end position="496"/>
    </location>
</feature>
<reference evidence="13" key="1">
    <citation type="submission" date="2025-08" db="UniProtKB">
        <authorList>
            <consortium name="Ensembl"/>
        </authorList>
    </citation>
    <scope>IDENTIFICATION</scope>
</reference>
<dbReference type="InterPro" id="IPR000421">
    <property type="entry name" value="FA58C"/>
</dbReference>
<evidence type="ECO:0000256" key="5">
    <source>
        <dbReference type="ARBA" id="ARBA00022729"/>
    </source>
</evidence>
<dbReference type="FunFam" id="2.60.120.260:FF:000016">
    <property type="entry name" value="Contactin-associated protein-like 4 isoform 1"/>
    <property type="match status" value="1"/>
</dbReference>
<dbReference type="OMA" id="PRKMHFA"/>
<dbReference type="InterPro" id="IPR036056">
    <property type="entry name" value="Fibrinogen-like_C"/>
</dbReference>
<dbReference type="Pfam" id="PF00754">
    <property type="entry name" value="F5_F8_type_C"/>
    <property type="match status" value="1"/>
</dbReference>
<dbReference type="PROSITE" id="PS50022">
    <property type="entry name" value="FA58C_3"/>
    <property type="match status" value="1"/>
</dbReference>
<dbReference type="InterPro" id="IPR008979">
    <property type="entry name" value="Galactose-bd-like_sf"/>
</dbReference>
<dbReference type="NCBIfam" id="NF040941">
    <property type="entry name" value="GGGWT_bact"/>
    <property type="match status" value="1"/>
</dbReference>
<dbReference type="CDD" id="cd00110">
    <property type="entry name" value="LamG"/>
    <property type="match status" value="2"/>
</dbReference>
<reference evidence="13" key="2">
    <citation type="submission" date="2025-09" db="UniProtKB">
        <authorList>
            <consortium name="Ensembl"/>
        </authorList>
    </citation>
    <scope>IDENTIFICATION</scope>
</reference>
<evidence type="ECO:0000259" key="10">
    <source>
        <dbReference type="PROSITE" id="PS50022"/>
    </source>
</evidence>
<dbReference type="PROSITE" id="PS01286">
    <property type="entry name" value="FA58C_2"/>
    <property type="match status" value="1"/>
</dbReference>
<dbReference type="STRING" id="30732.ENSOMEP00000009321"/>
<dbReference type="PROSITE" id="PS50025">
    <property type="entry name" value="LAM_G_DOMAIN"/>
    <property type="match status" value="1"/>
</dbReference>